<accession>A0ABD1XKI9</accession>
<name>A0ABD1XKI9_9MARC</name>
<organism evidence="1 2">
    <name type="scientific">Riccia fluitans</name>
    <dbReference type="NCBI Taxonomy" id="41844"/>
    <lineage>
        <taxon>Eukaryota</taxon>
        <taxon>Viridiplantae</taxon>
        <taxon>Streptophyta</taxon>
        <taxon>Embryophyta</taxon>
        <taxon>Marchantiophyta</taxon>
        <taxon>Marchantiopsida</taxon>
        <taxon>Marchantiidae</taxon>
        <taxon>Marchantiales</taxon>
        <taxon>Ricciaceae</taxon>
        <taxon>Riccia</taxon>
    </lineage>
</organism>
<reference evidence="1 2" key="1">
    <citation type="submission" date="2024-09" db="EMBL/GenBank/DDBJ databases">
        <title>Chromosome-scale assembly of Riccia fluitans.</title>
        <authorList>
            <person name="Paukszto L."/>
            <person name="Sawicki J."/>
            <person name="Karawczyk K."/>
            <person name="Piernik-Szablinska J."/>
            <person name="Szczecinska M."/>
            <person name="Mazdziarz M."/>
        </authorList>
    </citation>
    <scope>NUCLEOTIDE SEQUENCE [LARGE SCALE GENOMIC DNA]</scope>
    <source>
        <strain evidence="1">Rf_01</strain>
        <tissue evidence="1">Aerial parts of the thallus</tissue>
    </source>
</reference>
<proteinExistence type="predicted"/>
<sequence>MRVEVILPCFHVPIGGQEGWRLIPLYIHVGDSSRAYGFTGVGSPRVQYDGQFAGSHGKQWSDTYRPVAFFHRRVCLARYLPWLQVYRFNFLQ</sequence>
<dbReference type="AlphaFoldDB" id="A0ABD1XKI9"/>
<protein>
    <submittedName>
        <fullName evidence="1">Uncharacterized protein</fullName>
    </submittedName>
</protein>
<comment type="caution">
    <text evidence="1">The sequence shown here is derived from an EMBL/GenBank/DDBJ whole genome shotgun (WGS) entry which is preliminary data.</text>
</comment>
<gene>
    <name evidence="1" type="ORF">R1flu_026984</name>
</gene>
<evidence type="ECO:0000313" key="2">
    <source>
        <dbReference type="Proteomes" id="UP001605036"/>
    </source>
</evidence>
<evidence type="ECO:0000313" key="1">
    <source>
        <dbReference type="EMBL" id="KAL2608411.1"/>
    </source>
</evidence>
<dbReference type="Proteomes" id="UP001605036">
    <property type="component" value="Unassembled WGS sequence"/>
</dbReference>
<dbReference type="EMBL" id="JBHFFA010000008">
    <property type="protein sequence ID" value="KAL2608411.1"/>
    <property type="molecule type" value="Genomic_DNA"/>
</dbReference>
<keyword evidence="2" id="KW-1185">Reference proteome</keyword>